<gene>
    <name evidence="1" type="ordered locus">tll1780</name>
</gene>
<accession>Q8DI12</accession>
<dbReference type="EnsemblBacteria" id="BAC09332">
    <property type="protein sequence ID" value="BAC09332"/>
    <property type="gene ID" value="BAC09332"/>
</dbReference>
<name>Q8DI12_THEVB</name>
<dbReference type="STRING" id="197221.gene:10748385"/>
<dbReference type="EMBL" id="BA000039">
    <property type="protein sequence ID" value="BAC09332.1"/>
    <property type="molecule type" value="Genomic_DNA"/>
</dbReference>
<organism evidence="1 2">
    <name type="scientific">Thermosynechococcus vestitus (strain NIES-2133 / IAM M-273 / BP-1)</name>
    <dbReference type="NCBI Taxonomy" id="197221"/>
    <lineage>
        <taxon>Bacteria</taxon>
        <taxon>Bacillati</taxon>
        <taxon>Cyanobacteriota</taxon>
        <taxon>Cyanophyceae</taxon>
        <taxon>Acaryochloridales</taxon>
        <taxon>Thermosynechococcaceae</taxon>
        <taxon>Thermosynechococcus</taxon>
    </lineage>
</organism>
<sequence>MYGQPVDAPVSGTTVVALVNTITSLFSLYDRYLEYAKLKEQEITKRQQIEAEKEATIAKIRQTQEFVIGYLNHAFDERARNFRQLFERIDGAIERGDNTQLAMLLETLVKYAQTSPFTQLADLAKVKGYLKDSSHVWEL</sequence>
<dbReference type="Proteomes" id="UP000000440">
    <property type="component" value="Chromosome"/>
</dbReference>
<dbReference type="RefSeq" id="WP_011057617.1">
    <property type="nucleotide sequence ID" value="NC_004113.1"/>
</dbReference>
<dbReference type="AlphaFoldDB" id="Q8DI12"/>
<proteinExistence type="predicted"/>
<dbReference type="eggNOG" id="ENOG5032BFM">
    <property type="taxonomic scope" value="Bacteria"/>
</dbReference>
<evidence type="ECO:0000313" key="1">
    <source>
        <dbReference type="EMBL" id="BAC09332.1"/>
    </source>
</evidence>
<dbReference type="KEGG" id="tel:tll1780"/>
<reference evidence="1 2" key="1">
    <citation type="journal article" date="2002" name="DNA Res.">
        <title>Complete genome structure of the thermophilic cyanobacterium Thermosynechococcus elongatus BP-1.</title>
        <authorList>
            <person name="Nakamura Y."/>
            <person name="Kaneko T."/>
            <person name="Sato S."/>
            <person name="Ikeuchi M."/>
            <person name="Katoh H."/>
            <person name="Sasamoto S."/>
            <person name="Watanabe A."/>
            <person name="Iriguchi M."/>
            <person name="Kawashima K."/>
            <person name="Kimura T."/>
            <person name="Kishida Y."/>
            <person name="Kiyokawa C."/>
            <person name="Kohara M."/>
            <person name="Matsumoto M."/>
            <person name="Matsuno A."/>
            <person name="Nakazaki N."/>
            <person name="Shimpo S."/>
            <person name="Sugimoto M."/>
            <person name="Takeuchi C."/>
            <person name="Yamada M."/>
            <person name="Tabata S."/>
        </authorList>
    </citation>
    <scope>NUCLEOTIDE SEQUENCE [LARGE SCALE GENOMIC DNA]</scope>
    <source>
        <strain evidence="2">IAM M-273 / NIES-2133 / BP-1</strain>
    </source>
</reference>
<protein>
    <submittedName>
        <fullName evidence="1">Tll1780 protein</fullName>
    </submittedName>
</protein>
<evidence type="ECO:0000313" key="2">
    <source>
        <dbReference type="Proteomes" id="UP000000440"/>
    </source>
</evidence>
<keyword evidence="2" id="KW-1185">Reference proteome</keyword>